<comment type="caution">
    <text evidence="7">The sequence shown here is derived from an EMBL/GenBank/DDBJ whole genome shotgun (WGS) entry which is preliminary data.</text>
</comment>
<dbReference type="InterPro" id="IPR006094">
    <property type="entry name" value="Oxid_FAD_bind_N"/>
</dbReference>
<accession>A0ABT1KPN1</accession>
<evidence type="ECO:0000313" key="8">
    <source>
        <dbReference type="Proteomes" id="UP000893823"/>
    </source>
</evidence>
<dbReference type="PANTHER" id="PTHR42973:SF39">
    <property type="entry name" value="FAD-BINDING PCMH-TYPE DOMAIN-CONTAINING PROTEIN"/>
    <property type="match status" value="1"/>
</dbReference>
<dbReference type="EMBL" id="SODL02000006">
    <property type="protein sequence ID" value="MCP2368857.1"/>
    <property type="molecule type" value="Genomic_DNA"/>
</dbReference>
<dbReference type="Pfam" id="PF01565">
    <property type="entry name" value="FAD_binding_4"/>
    <property type="match status" value="1"/>
</dbReference>
<dbReference type="SUPFAM" id="SSF56176">
    <property type="entry name" value="FAD-binding/transporter-associated domain-like"/>
    <property type="match status" value="1"/>
</dbReference>
<gene>
    <name evidence="7" type="ORF">BCL57_003036</name>
</gene>
<reference evidence="7" key="1">
    <citation type="submission" date="2022-06" db="EMBL/GenBank/DDBJ databases">
        <title>Genomic Encyclopedia of Type Strains, Phase III (KMG-III): the genomes of soil and plant-associated and newly described type strains.</title>
        <authorList>
            <person name="Whitman W."/>
        </authorList>
    </citation>
    <scope>NUCLEOTIDE SEQUENCE</scope>
    <source>
        <strain evidence="7">CPCC 202695</strain>
    </source>
</reference>
<evidence type="ECO:0000256" key="1">
    <source>
        <dbReference type="ARBA" id="ARBA00001974"/>
    </source>
</evidence>
<evidence type="ECO:0000259" key="6">
    <source>
        <dbReference type="PROSITE" id="PS51387"/>
    </source>
</evidence>
<keyword evidence="5" id="KW-0560">Oxidoreductase</keyword>
<dbReference type="Gene3D" id="3.40.462.20">
    <property type="match status" value="1"/>
</dbReference>
<dbReference type="Pfam" id="PF08031">
    <property type="entry name" value="BBE"/>
    <property type="match status" value="1"/>
</dbReference>
<dbReference type="Proteomes" id="UP000893823">
    <property type="component" value="Unassembled WGS sequence"/>
</dbReference>
<evidence type="ECO:0000313" key="7">
    <source>
        <dbReference type="EMBL" id="MCP2368857.1"/>
    </source>
</evidence>
<comment type="cofactor">
    <cofactor evidence="1">
        <name>FAD</name>
        <dbReference type="ChEBI" id="CHEBI:57692"/>
    </cofactor>
</comment>
<dbReference type="InterPro" id="IPR016167">
    <property type="entry name" value="FAD-bd_PCMH_sub1"/>
</dbReference>
<dbReference type="InterPro" id="IPR012951">
    <property type="entry name" value="BBE"/>
</dbReference>
<keyword evidence="8" id="KW-1185">Reference proteome</keyword>
<dbReference type="Gene3D" id="3.30.43.10">
    <property type="entry name" value="Uridine Diphospho-n-acetylenolpyruvylglucosamine Reductase, domain 2"/>
    <property type="match status" value="1"/>
</dbReference>
<dbReference type="InterPro" id="IPR016166">
    <property type="entry name" value="FAD-bd_PCMH"/>
</dbReference>
<name>A0ABT1KPN1_9MICO</name>
<protein>
    <submittedName>
        <fullName evidence="7">FAD/FMN-containing dehydrogenase</fullName>
    </submittedName>
</protein>
<feature type="domain" description="FAD-binding PCMH-type" evidence="6">
    <location>
        <begin position="34"/>
        <end position="205"/>
    </location>
</feature>
<evidence type="ECO:0000256" key="4">
    <source>
        <dbReference type="ARBA" id="ARBA00022827"/>
    </source>
</evidence>
<organism evidence="7 8">
    <name type="scientific">Agromyces flavus</name>
    <dbReference type="NCBI Taxonomy" id="589382"/>
    <lineage>
        <taxon>Bacteria</taxon>
        <taxon>Bacillati</taxon>
        <taxon>Actinomycetota</taxon>
        <taxon>Actinomycetes</taxon>
        <taxon>Micrococcales</taxon>
        <taxon>Microbacteriaceae</taxon>
        <taxon>Agromyces</taxon>
    </lineage>
</organism>
<comment type="similarity">
    <text evidence="2">Belongs to the oxygen-dependent FAD-linked oxidoreductase family.</text>
</comment>
<dbReference type="InterPro" id="IPR050416">
    <property type="entry name" value="FAD-linked_Oxidoreductase"/>
</dbReference>
<evidence type="ECO:0000256" key="3">
    <source>
        <dbReference type="ARBA" id="ARBA00022630"/>
    </source>
</evidence>
<evidence type="ECO:0000256" key="5">
    <source>
        <dbReference type="ARBA" id="ARBA00023002"/>
    </source>
</evidence>
<dbReference type="RefSeq" id="WP_092670136.1">
    <property type="nucleotide sequence ID" value="NZ_BMDN01000006.1"/>
</dbReference>
<sequence>MSTSGRMLRSRVEGPVLEPGDAGYDESRSVWNAMIDRRPRFVVRCASAGDVASAVRFAVEHELEVGVRCGGHGIVGHAVPDDGLMLDLRPMGEVQVDATARRARVQGGALLGALDLATQAYGLATTAGNVSHTGVGGLTLGGGMGWLARQHGLSCDNVVSFEVVTAGGEILRADAESHPELYWALRGGGGNFGVVTEFEFALHPEPGDALSVEFLFPVSSAAGPMRRWRDASRTADRRATWNATIVEQTVSLGFVWVGDAAAGADRADELGALLATAGPIARRIVEPLSYLELQVREDDVEGPALRRYWKGHYFRDLGDEVIDAVLARDGDDVPDVSLQAYGGAIADVADGDTAFSRRDTAFEFVAACRWHEPADDEKRMVAARRYAGPLERFASGAYVNALGDEGAAGIRRAYSEDKLARLRTVKDAYDPANVFHHNQNIAPSPA</sequence>
<dbReference type="InterPro" id="IPR016169">
    <property type="entry name" value="FAD-bd_PCMH_sub2"/>
</dbReference>
<evidence type="ECO:0000256" key="2">
    <source>
        <dbReference type="ARBA" id="ARBA00005466"/>
    </source>
</evidence>
<dbReference type="PANTHER" id="PTHR42973">
    <property type="entry name" value="BINDING OXIDOREDUCTASE, PUTATIVE (AFU_ORTHOLOGUE AFUA_1G17690)-RELATED"/>
    <property type="match status" value="1"/>
</dbReference>
<dbReference type="PROSITE" id="PS51387">
    <property type="entry name" value="FAD_PCMH"/>
    <property type="match status" value="1"/>
</dbReference>
<dbReference type="InterPro" id="IPR036318">
    <property type="entry name" value="FAD-bd_PCMH-like_sf"/>
</dbReference>
<keyword evidence="3" id="KW-0285">Flavoprotein</keyword>
<keyword evidence="4" id="KW-0274">FAD</keyword>
<dbReference type="Gene3D" id="3.30.465.10">
    <property type="match status" value="1"/>
</dbReference>
<proteinExistence type="inferred from homology"/>